<comment type="caution">
    <text evidence="1">The sequence shown here is derived from an EMBL/GenBank/DDBJ whole genome shotgun (WGS) entry which is preliminary data.</text>
</comment>
<dbReference type="EMBL" id="JACEIK010001825">
    <property type="protein sequence ID" value="MCD7472392.1"/>
    <property type="molecule type" value="Genomic_DNA"/>
</dbReference>
<dbReference type="Proteomes" id="UP000823775">
    <property type="component" value="Unassembled WGS sequence"/>
</dbReference>
<dbReference type="PANTHER" id="PTHR35218:SF9">
    <property type="entry name" value="ENDONUCLEASE_EXONUCLEASE_PHOSPHATASE DOMAIN-CONTAINING PROTEIN"/>
    <property type="match status" value="1"/>
</dbReference>
<keyword evidence="2" id="KW-1185">Reference proteome</keyword>
<dbReference type="PANTHER" id="PTHR35218">
    <property type="entry name" value="RNASE H DOMAIN-CONTAINING PROTEIN"/>
    <property type="match status" value="1"/>
</dbReference>
<sequence>TLWNLPHHFIPHPHMTNPNHLPFFNHQELINMNPLLFHWQPIPVVQGQLIMIPNMVPMDMPQTQFVQEDSDEMVRGSFIEISNLRNATLMIFFEKEDKKYIHKCPLALVKCSFNLRPSLNNGLAKYAVVTTPTLRPSQFNNKEFPVTMTHPPPKQLNLMIQPTGFVV</sequence>
<name>A0ABS8TLG9_DATST</name>
<reference evidence="1 2" key="1">
    <citation type="journal article" date="2021" name="BMC Genomics">
        <title>Datura genome reveals duplications of psychoactive alkaloid biosynthetic genes and high mutation rate following tissue culture.</title>
        <authorList>
            <person name="Rajewski A."/>
            <person name="Carter-House D."/>
            <person name="Stajich J."/>
            <person name="Litt A."/>
        </authorList>
    </citation>
    <scope>NUCLEOTIDE SEQUENCE [LARGE SCALE GENOMIC DNA]</scope>
    <source>
        <strain evidence="1">AR-01</strain>
    </source>
</reference>
<feature type="non-terminal residue" evidence="1">
    <location>
        <position position="1"/>
    </location>
</feature>
<evidence type="ECO:0000313" key="1">
    <source>
        <dbReference type="EMBL" id="MCD7472392.1"/>
    </source>
</evidence>
<gene>
    <name evidence="1" type="ORF">HAX54_013624</name>
</gene>
<evidence type="ECO:0000313" key="2">
    <source>
        <dbReference type="Proteomes" id="UP000823775"/>
    </source>
</evidence>
<protein>
    <recommendedName>
        <fullName evidence="3">MSP domain-containing protein</fullName>
    </recommendedName>
</protein>
<evidence type="ECO:0008006" key="3">
    <source>
        <dbReference type="Google" id="ProtNLM"/>
    </source>
</evidence>
<organism evidence="1 2">
    <name type="scientific">Datura stramonium</name>
    <name type="common">Jimsonweed</name>
    <name type="synonym">Common thornapple</name>
    <dbReference type="NCBI Taxonomy" id="4076"/>
    <lineage>
        <taxon>Eukaryota</taxon>
        <taxon>Viridiplantae</taxon>
        <taxon>Streptophyta</taxon>
        <taxon>Embryophyta</taxon>
        <taxon>Tracheophyta</taxon>
        <taxon>Spermatophyta</taxon>
        <taxon>Magnoliopsida</taxon>
        <taxon>eudicotyledons</taxon>
        <taxon>Gunneridae</taxon>
        <taxon>Pentapetalae</taxon>
        <taxon>asterids</taxon>
        <taxon>lamiids</taxon>
        <taxon>Solanales</taxon>
        <taxon>Solanaceae</taxon>
        <taxon>Solanoideae</taxon>
        <taxon>Datureae</taxon>
        <taxon>Datura</taxon>
    </lineage>
</organism>
<proteinExistence type="predicted"/>
<accession>A0ABS8TLG9</accession>